<protein>
    <submittedName>
        <fullName evidence="2">Uncharacterized protein</fullName>
    </submittedName>
</protein>
<proteinExistence type="predicted"/>
<evidence type="ECO:0000256" key="1">
    <source>
        <dbReference type="SAM" id="MobiDB-lite"/>
    </source>
</evidence>
<keyword evidence="3" id="KW-1185">Reference proteome</keyword>
<organism evidence="2 3">
    <name type="scientific">Diaporthe vaccinii</name>
    <dbReference type="NCBI Taxonomy" id="105482"/>
    <lineage>
        <taxon>Eukaryota</taxon>
        <taxon>Fungi</taxon>
        <taxon>Dikarya</taxon>
        <taxon>Ascomycota</taxon>
        <taxon>Pezizomycotina</taxon>
        <taxon>Sordariomycetes</taxon>
        <taxon>Sordariomycetidae</taxon>
        <taxon>Diaporthales</taxon>
        <taxon>Diaporthaceae</taxon>
        <taxon>Diaporthe</taxon>
        <taxon>Diaporthe eres species complex</taxon>
    </lineage>
</organism>
<comment type="caution">
    <text evidence="2">The sequence shown here is derived from an EMBL/GenBank/DDBJ whole genome shotgun (WGS) entry which is preliminary data.</text>
</comment>
<evidence type="ECO:0000313" key="3">
    <source>
        <dbReference type="Proteomes" id="UP001600888"/>
    </source>
</evidence>
<feature type="region of interest" description="Disordered" evidence="1">
    <location>
        <begin position="1"/>
        <end position="61"/>
    </location>
</feature>
<name>A0ABR4E184_9PEZI</name>
<feature type="region of interest" description="Disordered" evidence="1">
    <location>
        <begin position="108"/>
        <end position="129"/>
    </location>
</feature>
<reference evidence="2 3" key="1">
    <citation type="submission" date="2024-03" db="EMBL/GenBank/DDBJ databases">
        <title>A high-quality draft genome sequence of Diaporthe vaccinii, a causative agent of upright dieback and viscid rot disease in cranberry plants.</title>
        <authorList>
            <person name="Sarrasin M."/>
            <person name="Lang B.F."/>
            <person name="Burger G."/>
        </authorList>
    </citation>
    <scope>NUCLEOTIDE SEQUENCE [LARGE SCALE GENOMIC DNA]</scope>
    <source>
        <strain evidence="2 3">IS7</strain>
    </source>
</reference>
<gene>
    <name evidence="2" type="ORF">FJTKL_01247</name>
</gene>
<feature type="compositionally biased region" description="Basic residues" evidence="1">
    <location>
        <begin position="36"/>
        <end position="47"/>
    </location>
</feature>
<accession>A0ABR4E184</accession>
<sequence>MAPLKDKSGNVRVTHSGRTPKGPAPYQGESASASRRSTRSSVPHKRKAPVESESDSDYFGDVGVEEVSDEEFHFEPEEASIEDDLLDLLFEFDEEELEEDDPEFQVEIDDSEDDDDETTALPFDTIEEPSGYQPSLDNIIRYRGLFKATVEGLKEASSAIIKGCGSAQAMWDRKKTEPYPIHPGWVLKFINWDPDTLTDRALEDVPARTKSILGDPDLNSENWATKFRNLPKISKRAREITWCTLSVKSLKPSSDSSQISPMSP</sequence>
<dbReference type="EMBL" id="JBAWTH010000120">
    <property type="protein sequence ID" value="KAL2276185.1"/>
    <property type="molecule type" value="Genomic_DNA"/>
</dbReference>
<feature type="compositionally biased region" description="Acidic residues" evidence="1">
    <location>
        <begin position="108"/>
        <end position="118"/>
    </location>
</feature>
<feature type="compositionally biased region" description="Acidic residues" evidence="1">
    <location>
        <begin position="52"/>
        <end position="61"/>
    </location>
</feature>
<dbReference type="Proteomes" id="UP001600888">
    <property type="component" value="Unassembled WGS sequence"/>
</dbReference>
<evidence type="ECO:0000313" key="2">
    <source>
        <dbReference type="EMBL" id="KAL2276185.1"/>
    </source>
</evidence>